<dbReference type="OrthoDB" id="2535391at2759"/>
<dbReference type="GeneID" id="115300116"/>
<dbReference type="InterPro" id="IPR042123">
    <property type="entry name" value="Zip3/RNF212-like"/>
</dbReference>
<evidence type="ECO:0000313" key="8">
    <source>
        <dbReference type="Ensembl" id="ENSSSUP00005020440.1"/>
    </source>
</evidence>
<organism evidence="8 9">
    <name type="scientific">Suricata suricatta</name>
    <name type="common">Meerkat</name>
    <dbReference type="NCBI Taxonomy" id="37032"/>
    <lineage>
        <taxon>Eukaryota</taxon>
        <taxon>Metazoa</taxon>
        <taxon>Chordata</taxon>
        <taxon>Craniata</taxon>
        <taxon>Vertebrata</taxon>
        <taxon>Euteleostomi</taxon>
        <taxon>Mammalia</taxon>
        <taxon>Eutheria</taxon>
        <taxon>Laurasiatheria</taxon>
        <taxon>Carnivora</taxon>
        <taxon>Feliformia</taxon>
        <taxon>Herpestidae</taxon>
        <taxon>Suricata</taxon>
    </lineage>
</organism>
<dbReference type="GO" id="GO:0000795">
    <property type="term" value="C:synaptonemal complex"/>
    <property type="evidence" value="ECO:0007669"/>
    <property type="project" value="InterPro"/>
</dbReference>
<feature type="region of interest" description="Disordered" evidence="6">
    <location>
        <begin position="222"/>
        <end position="280"/>
    </location>
</feature>
<evidence type="ECO:0000256" key="3">
    <source>
        <dbReference type="ARBA" id="ARBA00022833"/>
    </source>
</evidence>
<dbReference type="CDD" id="cd16746">
    <property type="entry name" value="RING-HC_RNF212"/>
    <property type="match status" value="1"/>
</dbReference>
<evidence type="ECO:0000256" key="4">
    <source>
        <dbReference type="ARBA" id="ARBA00023254"/>
    </source>
</evidence>
<evidence type="ECO:0000256" key="6">
    <source>
        <dbReference type="SAM" id="MobiDB-lite"/>
    </source>
</evidence>
<keyword evidence="9" id="KW-1185">Reference proteome</keyword>
<evidence type="ECO:0000256" key="2">
    <source>
        <dbReference type="ARBA" id="ARBA00022771"/>
    </source>
</evidence>
<evidence type="ECO:0000256" key="1">
    <source>
        <dbReference type="ARBA" id="ARBA00022723"/>
    </source>
</evidence>
<sequence length="280" mass="30443">MASWVFCNCCFRPPHRTSCFSLTNCGHVYCDVCLGKGRKGECLICKVPCHTLLLSEHMDADIRALFLGIDGLCRKYSRETSQVSEFQEKHRKRLLAFYREKISKLEECLRRSGLQTEQLRSTRLSQQTTFSTMKTPVLTPSAKPGGRTPLPHRSATSDRVEAMQVDPAPSPARKPEVSAGPARISLISPPQDGHMGGVAHRGPQLPGLTPRRSDLSQALRIPPLPVPGKGLSQAPVPWAPGRAGPRASPGHTPRQPISISALLQRQRAGSAGLGGAPPRT</sequence>
<protein>
    <recommendedName>
        <fullName evidence="7">RING-type domain-containing protein</fullName>
    </recommendedName>
</protein>
<evidence type="ECO:0000256" key="5">
    <source>
        <dbReference type="PROSITE-ProRule" id="PRU00175"/>
    </source>
</evidence>
<accession>A0A673UGS2</accession>
<gene>
    <name evidence="8" type="primary">RNF212</name>
</gene>
<reference evidence="8" key="3">
    <citation type="submission" date="2025-09" db="UniProtKB">
        <authorList>
            <consortium name="Ensembl"/>
        </authorList>
    </citation>
    <scope>IDENTIFICATION</scope>
</reference>
<dbReference type="Proteomes" id="UP000472268">
    <property type="component" value="Chromosome 1"/>
</dbReference>
<feature type="domain" description="RING-type" evidence="7">
    <location>
        <begin position="7"/>
        <end position="46"/>
    </location>
</feature>
<reference evidence="8" key="2">
    <citation type="submission" date="2025-08" db="UniProtKB">
        <authorList>
            <consortium name="Ensembl"/>
        </authorList>
    </citation>
    <scope>IDENTIFICATION</scope>
</reference>
<dbReference type="AlphaFoldDB" id="A0A673UGS2"/>
<dbReference type="PROSITE" id="PS50089">
    <property type="entry name" value="ZF_RING_2"/>
    <property type="match status" value="1"/>
</dbReference>
<evidence type="ECO:0000259" key="7">
    <source>
        <dbReference type="PROSITE" id="PS50089"/>
    </source>
</evidence>
<keyword evidence="4" id="KW-0469">Meiosis</keyword>
<evidence type="ECO:0000313" key="9">
    <source>
        <dbReference type="Proteomes" id="UP000472268"/>
    </source>
</evidence>
<keyword evidence="2 5" id="KW-0863">Zinc-finger</keyword>
<dbReference type="GO" id="GO:0008270">
    <property type="term" value="F:zinc ion binding"/>
    <property type="evidence" value="ECO:0007669"/>
    <property type="project" value="UniProtKB-KW"/>
</dbReference>
<keyword evidence="1" id="KW-0479">Metal-binding</keyword>
<dbReference type="PROSITE" id="PS00518">
    <property type="entry name" value="ZF_RING_1"/>
    <property type="match status" value="1"/>
</dbReference>
<dbReference type="PANTHER" id="PTHR22663">
    <property type="entry name" value="RING FINGER PROTEIN NARYA-RELATED"/>
    <property type="match status" value="1"/>
</dbReference>
<dbReference type="GO" id="GO:0007131">
    <property type="term" value="P:reciprocal meiotic recombination"/>
    <property type="evidence" value="ECO:0007669"/>
    <property type="project" value="InterPro"/>
</dbReference>
<dbReference type="InterPro" id="IPR017907">
    <property type="entry name" value="Znf_RING_CS"/>
</dbReference>
<dbReference type="GO" id="GO:0007129">
    <property type="term" value="P:homologous chromosome pairing at meiosis"/>
    <property type="evidence" value="ECO:0007669"/>
    <property type="project" value="TreeGrafter"/>
</dbReference>
<dbReference type="RefSeq" id="XP_029805590.1">
    <property type="nucleotide sequence ID" value="XM_029949730.1"/>
</dbReference>
<reference evidence="8 9" key="1">
    <citation type="submission" date="2019-05" db="EMBL/GenBank/DDBJ databases">
        <title>A Chromosome-scale Meerkat (S. suricatta) Genome Assembly.</title>
        <authorList>
            <person name="Dudchenko O."/>
            <person name="Lieberman Aiden E."/>
            <person name="Tung J."/>
            <person name="Barreiro L.B."/>
            <person name="Clutton-Brock T.H."/>
        </authorList>
    </citation>
    <scope>NUCLEOTIDE SEQUENCE [LARGE SCALE GENOMIC DNA]</scope>
</reference>
<dbReference type="OMA" id="VCCNSCF"/>
<feature type="region of interest" description="Disordered" evidence="6">
    <location>
        <begin position="135"/>
        <end position="179"/>
    </location>
</feature>
<dbReference type="GO" id="GO:0019789">
    <property type="term" value="F:SUMO transferase activity"/>
    <property type="evidence" value="ECO:0007669"/>
    <property type="project" value="InterPro"/>
</dbReference>
<feature type="compositionally biased region" description="Gly residues" evidence="6">
    <location>
        <begin position="271"/>
        <end position="280"/>
    </location>
</feature>
<dbReference type="Pfam" id="PF14634">
    <property type="entry name" value="zf-RING_5"/>
    <property type="match status" value="1"/>
</dbReference>
<dbReference type="InterPro" id="IPR001841">
    <property type="entry name" value="Znf_RING"/>
</dbReference>
<dbReference type="GO" id="GO:0016925">
    <property type="term" value="P:protein sumoylation"/>
    <property type="evidence" value="ECO:0007669"/>
    <property type="project" value="TreeGrafter"/>
</dbReference>
<name>A0A673UGS2_SURSU</name>
<dbReference type="PANTHER" id="PTHR22663:SF21">
    <property type="entry name" value="E3 SUMO-PROTEIN LIGASE RNF212-RELATED"/>
    <property type="match status" value="1"/>
</dbReference>
<keyword evidence="3" id="KW-0862">Zinc</keyword>
<dbReference type="CTD" id="285498"/>
<dbReference type="Ensembl" id="ENSSSUT00005023382.1">
    <property type="protein sequence ID" value="ENSSSUP00005020440.1"/>
    <property type="gene ID" value="ENSSSUG00005013230.1"/>
</dbReference>
<proteinExistence type="predicted"/>